<protein>
    <submittedName>
        <fullName evidence="2">Helix-turn-helix transcriptional regulator</fullName>
    </submittedName>
</protein>
<evidence type="ECO:0000313" key="2">
    <source>
        <dbReference type="EMBL" id="NQX31668.1"/>
    </source>
</evidence>
<proteinExistence type="predicted"/>
<keyword evidence="3" id="KW-1185">Reference proteome</keyword>
<dbReference type="Gene3D" id="1.10.260.40">
    <property type="entry name" value="lambda repressor-like DNA-binding domains"/>
    <property type="match status" value="1"/>
</dbReference>
<accession>A0ABX2DC59</accession>
<evidence type="ECO:0000313" key="3">
    <source>
        <dbReference type="Proteomes" id="UP000762110"/>
    </source>
</evidence>
<dbReference type="SUPFAM" id="SSF47413">
    <property type="entry name" value="lambda repressor-like DNA-binding domains"/>
    <property type="match status" value="1"/>
</dbReference>
<reference evidence="2 3" key="1">
    <citation type="submission" date="2020-05" db="EMBL/GenBank/DDBJ databases">
        <title>Description of Pedobacter foliorum sp. nov.</title>
        <authorList>
            <person name="Qi S."/>
            <person name="Carlier A."/>
            <person name="Cnockaert M."/>
            <person name="Vandamme P."/>
        </authorList>
    </citation>
    <scope>NUCLEOTIDE SEQUENCE [LARGE SCALE GENOMIC DNA]</scope>
    <source>
        <strain evidence="2 3">LMG 31300</strain>
    </source>
</reference>
<dbReference type="CDD" id="cd00093">
    <property type="entry name" value="HTH_XRE"/>
    <property type="match status" value="1"/>
</dbReference>
<organism evidence="2 3">
    <name type="scientific">Pedobacter boryungensis</name>
    <dbReference type="NCBI Taxonomy" id="869962"/>
    <lineage>
        <taxon>Bacteria</taxon>
        <taxon>Pseudomonadati</taxon>
        <taxon>Bacteroidota</taxon>
        <taxon>Sphingobacteriia</taxon>
        <taxon>Sphingobacteriales</taxon>
        <taxon>Sphingobacteriaceae</taxon>
        <taxon>Pedobacter</taxon>
    </lineage>
</organism>
<dbReference type="Proteomes" id="UP000762110">
    <property type="component" value="Unassembled WGS sequence"/>
</dbReference>
<dbReference type="RefSeq" id="WP_173271024.1">
    <property type="nucleotide sequence ID" value="NZ_JABMKV010000002.1"/>
</dbReference>
<evidence type="ECO:0000259" key="1">
    <source>
        <dbReference type="PROSITE" id="PS50943"/>
    </source>
</evidence>
<dbReference type="Pfam" id="PF01381">
    <property type="entry name" value="HTH_3"/>
    <property type="match status" value="1"/>
</dbReference>
<dbReference type="PROSITE" id="PS50943">
    <property type="entry name" value="HTH_CROC1"/>
    <property type="match status" value="1"/>
</dbReference>
<dbReference type="EMBL" id="JABMKV010000002">
    <property type="protein sequence ID" value="NQX31668.1"/>
    <property type="molecule type" value="Genomic_DNA"/>
</dbReference>
<dbReference type="InterPro" id="IPR001387">
    <property type="entry name" value="Cro/C1-type_HTH"/>
</dbReference>
<feature type="domain" description="HTH cro/C1-type" evidence="1">
    <location>
        <begin position="9"/>
        <end position="63"/>
    </location>
</feature>
<name>A0ABX2DC59_9SPHI</name>
<gene>
    <name evidence="2" type="ORF">HQN85_08030</name>
</gene>
<comment type="caution">
    <text evidence="2">The sequence shown here is derived from an EMBL/GenBank/DDBJ whole genome shotgun (WGS) entry which is preliminary data.</text>
</comment>
<sequence>MKTATGRVIKAFRKHLNYKQDFVAKKINITPETLANIENGRVGIDLEKLYLISLLFKVPAREILALILEIFQKGNEEGLSSAVKQLRIIRPDEDLFGEEP</sequence>
<dbReference type="SMART" id="SM00530">
    <property type="entry name" value="HTH_XRE"/>
    <property type="match status" value="1"/>
</dbReference>
<dbReference type="InterPro" id="IPR010982">
    <property type="entry name" value="Lambda_DNA-bd_dom_sf"/>
</dbReference>